<evidence type="ECO:0000313" key="3">
    <source>
        <dbReference type="Proteomes" id="UP000226429"/>
    </source>
</evidence>
<dbReference type="AlphaFoldDB" id="A0A370CIK1"/>
<evidence type="ECO:0000313" key="2">
    <source>
        <dbReference type="EMBL" id="RDH40613.1"/>
    </source>
</evidence>
<feature type="compositionally biased region" description="Polar residues" evidence="1">
    <location>
        <begin position="392"/>
        <end position="402"/>
    </location>
</feature>
<feature type="region of interest" description="Disordered" evidence="1">
    <location>
        <begin position="354"/>
        <end position="402"/>
    </location>
</feature>
<name>A0A370CIK1_9COXI</name>
<accession>A0A370CIK1</accession>
<organism evidence="2 3">
    <name type="scientific">Candidatus Aquirickettsiella gammari</name>
    <dbReference type="NCBI Taxonomy" id="2016198"/>
    <lineage>
        <taxon>Bacteria</taxon>
        <taxon>Pseudomonadati</taxon>
        <taxon>Pseudomonadota</taxon>
        <taxon>Gammaproteobacteria</taxon>
        <taxon>Legionellales</taxon>
        <taxon>Coxiellaceae</taxon>
        <taxon>Candidatus Aquirickettsiella</taxon>
    </lineage>
</organism>
<comment type="caution">
    <text evidence="2">The sequence shown here is derived from an EMBL/GenBank/DDBJ whole genome shotgun (WGS) entry which is preliminary data.</text>
</comment>
<dbReference type="Proteomes" id="UP000226429">
    <property type="component" value="Unassembled WGS sequence"/>
</dbReference>
<gene>
    <name evidence="2" type="ORF">CFE62_003035</name>
</gene>
<feature type="compositionally biased region" description="Low complexity" evidence="1">
    <location>
        <begin position="360"/>
        <end position="372"/>
    </location>
</feature>
<reference evidence="2 3" key="2">
    <citation type="journal article" date="2018" name="J. Invertebr. Pathol.">
        <title>'Candidatus Aquirickettsiella gammari' (Gammaproteobacteria: Legionellales: Coxiellaceae): A bacterial pathogen of the freshwater crustacean Gammarus fossarum (Malacostraca: Amphipoda).</title>
        <authorList>
            <person name="Bojko J."/>
            <person name="Dunn A.M."/>
            <person name="Stebbing P.D."/>
            <person name="van Aerle R."/>
            <person name="Bacela-Spychalska K."/>
            <person name="Bean T.P."/>
            <person name="Urrutia A."/>
            <person name="Stentiford G.D."/>
        </authorList>
    </citation>
    <scope>NUCLEOTIDE SEQUENCE [LARGE SCALE GENOMIC DNA]</scope>
    <source>
        <strain evidence="2">RA15029</strain>
    </source>
</reference>
<dbReference type="EMBL" id="NMOS02000006">
    <property type="protein sequence ID" value="RDH40613.1"/>
    <property type="molecule type" value="Genomic_DNA"/>
</dbReference>
<feature type="compositionally biased region" description="Acidic residues" evidence="1">
    <location>
        <begin position="373"/>
        <end position="389"/>
    </location>
</feature>
<proteinExistence type="predicted"/>
<protein>
    <submittedName>
        <fullName evidence="2">Uncharacterized protein</fullName>
    </submittedName>
</protein>
<evidence type="ECO:0000256" key="1">
    <source>
        <dbReference type="SAM" id="MobiDB-lite"/>
    </source>
</evidence>
<keyword evidence="3" id="KW-1185">Reference proteome</keyword>
<reference evidence="2 3" key="1">
    <citation type="journal article" date="2017" name="Int. J. Syst. Evol. Microbiol.">
        <title>Aquarickettsiella crustaci n. gen. n. sp. (Gammaproteobacteria: Legionellales: Coxiellaceae); a bacterial pathogen of the freshwater crustacean: Gammarus fossarum (Malacostraca: Amphipoda).</title>
        <authorList>
            <person name="Bojko J."/>
            <person name="Dunn A.M."/>
            <person name="Stebbing P.D."/>
            <person name="Van Aerle R."/>
            <person name="Bacela-Spychalska K."/>
            <person name="Bean T.P."/>
            <person name="Stentiford G.D."/>
        </authorList>
    </citation>
    <scope>NUCLEOTIDE SEQUENCE [LARGE SCALE GENOMIC DNA]</scope>
    <source>
        <strain evidence="2">RA15029</strain>
    </source>
</reference>
<sequence>MLNLLSSLFTESKVNLTDEQIQERKYALELIQKDLAQKFSDLIDDEKRFEKFSQALKEKLSDTEKAIYGDGLDPATVAEMNRQIKEGFKEKYELALEESIEKLKKNIDAQEIIKSAQTSLLEKLKQKKITLVAELIASLEANRQYFPSEDKPHLEKCLNEHLDEISQKLIATLAEIKPETIQVRLQLDNDNSASAEISGHITAIGNRKLNQLKIAPLAPAYKINIDDLSKRIKNSLANLKPGEKINIALSVPPDRGDSLKRITEQGLQYRSPLVALLLLIFIQLKMIKKDDETRVFEAIKKLAVNDGIAIDPNDIQFEVSKLDNNGKKQILAKKLSPYFTLQLERIRQQLDGRLKKEKWSSGSNKKSSISEQSDSDYDSGTGEDEDDDNGSGLANTSPRLSA</sequence>